<feature type="binding site" evidence="12 15">
    <location>
        <position position="209"/>
    </location>
    <ligand>
        <name>pyruvate</name>
        <dbReference type="ChEBI" id="CHEBI:15361"/>
    </ligand>
</feature>
<evidence type="ECO:0000256" key="6">
    <source>
        <dbReference type="ARBA" id="ARBA00022605"/>
    </source>
</evidence>
<keyword evidence="7 12" id="KW-0220">Diaminopimelate biosynthesis</keyword>
<comment type="pathway">
    <text evidence="2 12">Amino-acid biosynthesis; L-lysine biosynthesis via DAP pathway; (S)-tetrahydrodipicolinate from L-aspartate: step 3/4.</text>
</comment>
<comment type="subunit">
    <text evidence="12">Homotetramer; dimer of dimers.</text>
</comment>
<evidence type="ECO:0000256" key="15">
    <source>
        <dbReference type="PIRSR" id="PIRSR001365-2"/>
    </source>
</evidence>
<evidence type="ECO:0000256" key="13">
    <source>
        <dbReference type="PIRNR" id="PIRNR001365"/>
    </source>
</evidence>
<evidence type="ECO:0000256" key="3">
    <source>
        <dbReference type="ARBA" id="ARBA00007592"/>
    </source>
</evidence>
<evidence type="ECO:0000256" key="10">
    <source>
        <dbReference type="ARBA" id="ARBA00023270"/>
    </source>
</evidence>
<dbReference type="NCBIfam" id="TIGR00674">
    <property type="entry name" value="dapA"/>
    <property type="match status" value="1"/>
</dbReference>
<keyword evidence="6 12" id="KW-0028">Amino-acid biosynthesis</keyword>
<evidence type="ECO:0000256" key="4">
    <source>
        <dbReference type="ARBA" id="ARBA00012086"/>
    </source>
</evidence>
<dbReference type="GO" id="GO:0008840">
    <property type="term" value="F:4-hydroxy-tetrahydrodipicolinate synthase activity"/>
    <property type="evidence" value="ECO:0007669"/>
    <property type="project" value="UniProtKB-UniRule"/>
</dbReference>
<dbReference type="SMART" id="SM01130">
    <property type="entry name" value="DHDPS"/>
    <property type="match status" value="1"/>
</dbReference>
<dbReference type="RefSeq" id="WP_170196300.1">
    <property type="nucleotide sequence ID" value="NZ_JABBNB010000027.1"/>
</dbReference>
<comment type="function">
    <text evidence="1 12">Catalyzes the condensation of (S)-aspartate-beta-semialdehyde [(S)-ASA] and pyruvate to 4-hydroxy-tetrahydrodipicolinate (HTPA).</text>
</comment>
<dbReference type="InterPro" id="IPR020625">
    <property type="entry name" value="Schiff_base-form_aldolases_AS"/>
</dbReference>
<evidence type="ECO:0000256" key="8">
    <source>
        <dbReference type="ARBA" id="ARBA00023154"/>
    </source>
</evidence>
<protein>
    <recommendedName>
        <fullName evidence="4 12">4-hydroxy-tetrahydrodipicolinate synthase</fullName>
        <shortName evidence="12">HTPA synthase</shortName>
        <ecNumber evidence="4 12">4.3.3.7</ecNumber>
    </recommendedName>
</protein>
<reference evidence="16 17" key="1">
    <citation type="submission" date="2020-04" db="EMBL/GenBank/DDBJ databases">
        <title>Gordonia sp. nov. TBRC 11910.</title>
        <authorList>
            <person name="Suriyachadkun C."/>
        </authorList>
    </citation>
    <scope>NUCLEOTIDE SEQUENCE [LARGE SCALE GENOMIC DNA]</scope>
    <source>
        <strain evidence="16 17">TBRC 11910</strain>
    </source>
</reference>
<dbReference type="InterPro" id="IPR002220">
    <property type="entry name" value="DapA-like"/>
</dbReference>
<dbReference type="GO" id="GO:0009089">
    <property type="term" value="P:lysine biosynthetic process via diaminopimelate"/>
    <property type="evidence" value="ECO:0007669"/>
    <property type="project" value="UniProtKB-UniRule"/>
</dbReference>
<dbReference type="Pfam" id="PF00701">
    <property type="entry name" value="DHDPS"/>
    <property type="match status" value="1"/>
</dbReference>
<keyword evidence="17" id="KW-1185">Reference proteome</keyword>
<comment type="catalytic activity">
    <reaction evidence="11 12">
        <text>L-aspartate 4-semialdehyde + pyruvate = (2S,4S)-4-hydroxy-2,3,4,5-tetrahydrodipicolinate + H2O + H(+)</text>
        <dbReference type="Rhea" id="RHEA:34171"/>
        <dbReference type="ChEBI" id="CHEBI:15361"/>
        <dbReference type="ChEBI" id="CHEBI:15377"/>
        <dbReference type="ChEBI" id="CHEBI:15378"/>
        <dbReference type="ChEBI" id="CHEBI:67139"/>
        <dbReference type="ChEBI" id="CHEBI:537519"/>
        <dbReference type="EC" id="4.3.3.7"/>
    </reaction>
</comment>
<dbReference type="EC" id="4.3.3.7" evidence="4 12"/>
<comment type="subcellular location">
    <subcellularLocation>
        <location evidence="12">Cytoplasm</location>
    </subcellularLocation>
</comment>
<dbReference type="EMBL" id="JABBNB010000027">
    <property type="protein sequence ID" value="NMO03791.1"/>
    <property type="molecule type" value="Genomic_DNA"/>
</dbReference>
<dbReference type="PROSITE" id="PS00666">
    <property type="entry name" value="DHDPS_2"/>
    <property type="match status" value="1"/>
</dbReference>
<dbReference type="SUPFAM" id="SSF51569">
    <property type="entry name" value="Aldolase"/>
    <property type="match status" value="1"/>
</dbReference>
<dbReference type="CDD" id="cd00950">
    <property type="entry name" value="DHDPS"/>
    <property type="match status" value="1"/>
</dbReference>
<dbReference type="UniPathway" id="UPA00034">
    <property type="reaction ID" value="UER00017"/>
</dbReference>
<dbReference type="AlphaFoldDB" id="A0A848L5F6"/>
<proteinExistence type="inferred from homology"/>
<evidence type="ECO:0000256" key="2">
    <source>
        <dbReference type="ARBA" id="ARBA00005120"/>
    </source>
</evidence>
<comment type="caution">
    <text evidence="16">The sequence shown here is derived from an EMBL/GenBank/DDBJ whole genome shotgun (WGS) entry which is preliminary data.</text>
</comment>
<dbReference type="GO" id="GO:0005829">
    <property type="term" value="C:cytosol"/>
    <property type="evidence" value="ECO:0007669"/>
    <property type="project" value="TreeGrafter"/>
</dbReference>
<evidence type="ECO:0000256" key="12">
    <source>
        <dbReference type="HAMAP-Rule" id="MF_00418"/>
    </source>
</evidence>
<keyword evidence="9 12" id="KW-0456">Lyase</keyword>
<evidence type="ECO:0000256" key="14">
    <source>
        <dbReference type="PIRSR" id="PIRSR001365-1"/>
    </source>
</evidence>
<sequence>MTFTPTGIFVPLITPFTDDGSIADNDLTRLAHRVLDAGATGIVALGTTAEASTLTPEEHHRVVSICGKICAEYDAPLIVGAGSNDTRASVSAFESLSGTADIAAFLTVVPYYSRPSEEGVLAHFRYLADNGPTPLVLYNVPYRTGQSLGPQAILTLAAHPDIVGIKQSVGAVDTDTAHLIAQAPQGFSVLAGEDTLVSPLLAMGARGAILATANVYPQEFAELFTSWRTGDVETARILGNRMVEPARALMSTPNPTGIKAALCAAGLIESPEVRLPLITVRESVA</sequence>
<feature type="site" description="Part of a proton relay during catalysis" evidence="12">
    <location>
        <position position="47"/>
    </location>
</feature>
<dbReference type="PRINTS" id="PR00146">
    <property type="entry name" value="DHPICSNTHASE"/>
</dbReference>
<evidence type="ECO:0000256" key="1">
    <source>
        <dbReference type="ARBA" id="ARBA00003294"/>
    </source>
</evidence>
<dbReference type="InterPro" id="IPR005263">
    <property type="entry name" value="DapA"/>
</dbReference>
<keyword evidence="10 12" id="KW-0704">Schiff base</keyword>
<dbReference type="HAMAP" id="MF_00418">
    <property type="entry name" value="DapA"/>
    <property type="match status" value="1"/>
</dbReference>
<evidence type="ECO:0000313" key="16">
    <source>
        <dbReference type="EMBL" id="NMO03791.1"/>
    </source>
</evidence>
<keyword evidence="5 12" id="KW-0963">Cytoplasm</keyword>
<feature type="site" description="Part of a proton relay during catalysis" evidence="12">
    <location>
        <position position="112"/>
    </location>
</feature>
<evidence type="ECO:0000313" key="17">
    <source>
        <dbReference type="Proteomes" id="UP000550729"/>
    </source>
</evidence>
<organism evidence="16 17">
    <name type="scientific">Gordonia asplenii</name>
    <dbReference type="NCBI Taxonomy" id="2725283"/>
    <lineage>
        <taxon>Bacteria</taxon>
        <taxon>Bacillati</taxon>
        <taxon>Actinomycetota</taxon>
        <taxon>Actinomycetes</taxon>
        <taxon>Mycobacteriales</taxon>
        <taxon>Gordoniaceae</taxon>
        <taxon>Gordonia</taxon>
    </lineage>
</organism>
<dbReference type="InterPro" id="IPR013785">
    <property type="entry name" value="Aldolase_TIM"/>
</dbReference>
<feature type="active site" description="Proton donor/acceptor" evidence="12 14">
    <location>
        <position position="138"/>
    </location>
</feature>
<evidence type="ECO:0000256" key="9">
    <source>
        <dbReference type="ARBA" id="ARBA00023239"/>
    </source>
</evidence>
<accession>A0A848L5F6</accession>
<dbReference type="GO" id="GO:0019877">
    <property type="term" value="P:diaminopimelate biosynthetic process"/>
    <property type="evidence" value="ECO:0007669"/>
    <property type="project" value="UniProtKB-UniRule"/>
</dbReference>
<comment type="caution">
    <text evidence="12">Was originally thought to be a dihydrodipicolinate synthase (DHDPS), catalyzing the condensation of (S)-aspartate-beta-semialdehyde [(S)-ASA] and pyruvate to dihydrodipicolinate (DHDP). However, it was shown in E.coli that the product of the enzymatic reaction is not dihydrodipicolinate but in fact (4S)-4-hydroxy-2,3,4,5-tetrahydro-(2S)-dipicolinic acid (HTPA), and that the consecutive dehydration reaction leading to DHDP is not spontaneous but catalyzed by DapB.</text>
</comment>
<comment type="similarity">
    <text evidence="3 12 13">Belongs to the DapA family.</text>
</comment>
<evidence type="ECO:0000256" key="7">
    <source>
        <dbReference type="ARBA" id="ARBA00022915"/>
    </source>
</evidence>
<feature type="active site" description="Schiff-base intermediate with substrate" evidence="12 14">
    <location>
        <position position="166"/>
    </location>
</feature>
<name>A0A848L5F6_9ACTN</name>
<evidence type="ECO:0000256" key="11">
    <source>
        <dbReference type="ARBA" id="ARBA00047836"/>
    </source>
</evidence>
<feature type="binding site" evidence="12 15">
    <location>
        <position position="48"/>
    </location>
    <ligand>
        <name>pyruvate</name>
        <dbReference type="ChEBI" id="CHEBI:15361"/>
    </ligand>
</feature>
<gene>
    <name evidence="12 16" type="primary">dapA</name>
    <name evidence="16" type="ORF">HH308_21480</name>
</gene>
<evidence type="ECO:0000256" key="5">
    <source>
        <dbReference type="ARBA" id="ARBA00022490"/>
    </source>
</evidence>
<dbReference type="PIRSF" id="PIRSF001365">
    <property type="entry name" value="DHDPS"/>
    <property type="match status" value="1"/>
</dbReference>
<dbReference type="Proteomes" id="UP000550729">
    <property type="component" value="Unassembled WGS sequence"/>
</dbReference>
<dbReference type="PANTHER" id="PTHR12128:SF66">
    <property type="entry name" value="4-HYDROXY-2-OXOGLUTARATE ALDOLASE, MITOCHONDRIAL"/>
    <property type="match status" value="1"/>
</dbReference>
<dbReference type="PANTHER" id="PTHR12128">
    <property type="entry name" value="DIHYDRODIPICOLINATE SYNTHASE"/>
    <property type="match status" value="1"/>
</dbReference>
<dbReference type="Gene3D" id="3.20.20.70">
    <property type="entry name" value="Aldolase class I"/>
    <property type="match status" value="1"/>
</dbReference>
<keyword evidence="8 12" id="KW-0457">Lysine biosynthesis</keyword>